<name>A0A498RA47_9FIRM</name>
<dbReference type="Proteomes" id="UP000277811">
    <property type="component" value="Unassembled WGS sequence"/>
</dbReference>
<dbReference type="AlphaFoldDB" id="A0A498RA47"/>
<protein>
    <recommendedName>
        <fullName evidence="1">SHOCT domain-containing protein</fullName>
    </recommendedName>
</protein>
<dbReference type="EMBL" id="UPPP01000086">
    <property type="protein sequence ID" value="VBB08261.1"/>
    <property type="molecule type" value="Genomic_DNA"/>
</dbReference>
<evidence type="ECO:0000313" key="3">
    <source>
        <dbReference type="Proteomes" id="UP000277811"/>
    </source>
</evidence>
<dbReference type="Pfam" id="PF09851">
    <property type="entry name" value="SHOCT"/>
    <property type="match status" value="1"/>
</dbReference>
<accession>A0A498RA47</accession>
<reference evidence="2 3" key="1">
    <citation type="submission" date="2018-06" db="EMBL/GenBank/DDBJ databases">
        <authorList>
            <person name="Strepis N."/>
        </authorList>
    </citation>
    <scope>NUCLEOTIDE SEQUENCE [LARGE SCALE GENOMIC DNA]</scope>
    <source>
        <strain evidence="2">LUCI</strain>
    </source>
</reference>
<gene>
    <name evidence="2" type="ORF">LUCI_3532</name>
</gene>
<proteinExistence type="predicted"/>
<sequence>MGIVRMIEGGALEILRMRYAKGEITSEEYQRIKSELE</sequence>
<evidence type="ECO:0000313" key="2">
    <source>
        <dbReference type="EMBL" id="VBB08261.1"/>
    </source>
</evidence>
<dbReference type="RefSeq" id="WP_207857971.1">
    <property type="nucleotide sequence ID" value="NZ_UPPP01000086.1"/>
</dbReference>
<keyword evidence="3" id="KW-1185">Reference proteome</keyword>
<evidence type="ECO:0000259" key="1">
    <source>
        <dbReference type="Pfam" id="PF09851"/>
    </source>
</evidence>
<dbReference type="InterPro" id="IPR018649">
    <property type="entry name" value="SHOCT"/>
</dbReference>
<feature type="domain" description="SHOCT" evidence="1">
    <location>
        <begin position="11"/>
        <end position="36"/>
    </location>
</feature>
<organism evidence="2 3">
    <name type="scientific">Lucifera butyrica</name>
    <dbReference type="NCBI Taxonomy" id="1351585"/>
    <lineage>
        <taxon>Bacteria</taxon>
        <taxon>Bacillati</taxon>
        <taxon>Bacillota</taxon>
        <taxon>Negativicutes</taxon>
        <taxon>Veillonellales</taxon>
        <taxon>Veillonellaceae</taxon>
        <taxon>Lucifera</taxon>
    </lineage>
</organism>